<dbReference type="InterPro" id="IPR037522">
    <property type="entry name" value="HD_GYP_dom"/>
</dbReference>
<proteinExistence type="predicted"/>
<dbReference type="Gene3D" id="3.30.450.20">
    <property type="entry name" value="PAS domain"/>
    <property type="match status" value="2"/>
</dbReference>
<dbReference type="SMART" id="SM00471">
    <property type="entry name" value="HDc"/>
    <property type="match status" value="1"/>
</dbReference>
<feature type="transmembrane region" description="Helical" evidence="1">
    <location>
        <begin position="7"/>
        <end position="31"/>
    </location>
</feature>
<feature type="domain" description="HD-GYP" evidence="3">
    <location>
        <begin position="750"/>
        <end position="959"/>
    </location>
</feature>
<dbReference type="Pfam" id="PF13487">
    <property type="entry name" value="HD_5"/>
    <property type="match status" value="1"/>
</dbReference>
<dbReference type="InterPro" id="IPR003607">
    <property type="entry name" value="HD/PDEase_dom"/>
</dbReference>
<evidence type="ECO:0000259" key="2">
    <source>
        <dbReference type="PROSITE" id="PS50885"/>
    </source>
</evidence>
<evidence type="ECO:0000256" key="1">
    <source>
        <dbReference type="SAM" id="Phobius"/>
    </source>
</evidence>
<dbReference type="Gene3D" id="6.10.340.10">
    <property type="match status" value="1"/>
</dbReference>
<evidence type="ECO:0000313" key="4">
    <source>
        <dbReference type="EMBL" id="MQM32601.1"/>
    </source>
</evidence>
<dbReference type="PANTHER" id="PTHR43155:SF2">
    <property type="entry name" value="CYCLIC DI-GMP PHOSPHODIESTERASE PA4108"/>
    <property type="match status" value="1"/>
</dbReference>
<dbReference type="InterPro" id="IPR029016">
    <property type="entry name" value="GAF-like_dom_sf"/>
</dbReference>
<protein>
    <submittedName>
        <fullName evidence="4">Metal-dependent phosphohydrolase</fullName>
    </submittedName>
</protein>
<dbReference type="AlphaFoldDB" id="A0A6A7RYR8"/>
<dbReference type="CDD" id="cd00077">
    <property type="entry name" value="HDc"/>
    <property type="match status" value="2"/>
</dbReference>
<dbReference type="PROSITE" id="PS50885">
    <property type="entry name" value="HAMP"/>
    <property type="match status" value="1"/>
</dbReference>
<dbReference type="Gene3D" id="1.10.3210.10">
    <property type="entry name" value="Hypothetical protein af1432"/>
    <property type="match status" value="2"/>
</dbReference>
<keyword evidence="1" id="KW-1133">Transmembrane helix</keyword>
<accession>A0A6A7RYR8</accession>
<keyword evidence="1" id="KW-0472">Membrane</keyword>
<dbReference type="PROSITE" id="PS51832">
    <property type="entry name" value="HD_GYP"/>
    <property type="match status" value="1"/>
</dbReference>
<name>A0A6A7RYR8_9PROT</name>
<dbReference type="SUPFAM" id="SSF109604">
    <property type="entry name" value="HD-domain/PDEase-like"/>
    <property type="match status" value="2"/>
</dbReference>
<reference evidence="4 5" key="1">
    <citation type="submission" date="2017-09" db="EMBL/GenBank/DDBJ databases">
        <title>Metagenomic Analysis Reveals Denitrifying Candidatus Accumulibacter and Flanking Population as a Source of N2O.</title>
        <authorList>
            <person name="Gao H."/>
            <person name="Mao Y."/>
            <person name="Zhao X."/>
            <person name="Liu W.-T."/>
            <person name="Zhang T."/>
            <person name="Wells G."/>
        </authorList>
    </citation>
    <scope>NUCLEOTIDE SEQUENCE [LARGE SCALE GENOMIC DNA]</scope>
    <source>
        <strain evidence="4">CANDO_2_IC</strain>
    </source>
</reference>
<dbReference type="InterPro" id="IPR003660">
    <property type="entry name" value="HAMP_dom"/>
</dbReference>
<comment type="caution">
    <text evidence="4">The sequence shown here is derived from an EMBL/GenBank/DDBJ whole genome shotgun (WGS) entry which is preliminary data.</text>
</comment>
<gene>
    <name evidence="4" type="ORF">CRU78_19745</name>
</gene>
<dbReference type="SMART" id="SM00304">
    <property type="entry name" value="HAMP"/>
    <property type="match status" value="1"/>
</dbReference>
<dbReference type="SUPFAM" id="SSF55781">
    <property type="entry name" value="GAF domain-like"/>
    <property type="match status" value="1"/>
</dbReference>
<dbReference type="GO" id="GO:0008081">
    <property type="term" value="F:phosphoric diester hydrolase activity"/>
    <property type="evidence" value="ECO:0007669"/>
    <property type="project" value="UniProtKB-ARBA"/>
</dbReference>
<feature type="domain" description="HAMP" evidence="2">
    <location>
        <begin position="375"/>
        <end position="428"/>
    </location>
</feature>
<dbReference type="GO" id="GO:0007165">
    <property type="term" value="P:signal transduction"/>
    <property type="evidence" value="ECO:0007669"/>
    <property type="project" value="InterPro"/>
</dbReference>
<organism evidence="4 5">
    <name type="scientific">Candidatus Accumulibacter phosphatis</name>
    <dbReference type="NCBI Taxonomy" id="327160"/>
    <lineage>
        <taxon>Bacteria</taxon>
        <taxon>Pseudomonadati</taxon>
        <taxon>Pseudomonadota</taxon>
        <taxon>Betaproteobacteria</taxon>
        <taxon>Candidatus Accumulibacter</taxon>
    </lineage>
</organism>
<dbReference type="Gene3D" id="3.30.450.40">
    <property type="match status" value="1"/>
</dbReference>
<dbReference type="GO" id="GO:0016020">
    <property type="term" value="C:membrane"/>
    <property type="evidence" value="ECO:0007669"/>
    <property type="project" value="InterPro"/>
</dbReference>
<dbReference type="EMBL" id="PDHS01000565">
    <property type="protein sequence ID" value="MQM32601.1"/>
    <property type="molecule type" value="Genomic_DNA"/>
</dbReference>
<keyword evidence="4" id="KW-0378">Hydrolase</keyword>
<evidence type="ECO:0000259" key="3">
    <source>
        <dbReference type="PROSITE" id="PS51832"/>
    </source>
</evidence>
<sequence length="981" mass="107307">MRHRYPLHVHISTLFLALILVICGVLTAIGYKLSSELLETAAADLTTRISREARIEMQRIVEPAEVATRLLSLQPITRAQSLKERLESLEFVRQALDSSPALSSLYVGYANGDFFLVGRIGHGAESETSRAPAGARYVVQSIEQAGGKPRGRFIYLDADLHTLRDDDRPDYAAAYDPRQRIWFTQAMASPTQIATPPYLFFSSRQVGLTLAKRSGDGQAVAGADIQLQSLGQTLAQQKVTPGNELVIVDADGYALAYEDVASLVRPSATADGKPSLARLDELGVPALIPLLASVRQRAENPLAREPSTLRIDIDGTPWRASISLLAKDDVPPLYMVTAVPESELMAGAVQLIERSAIATVLVLLLTIPFTWWLARSISRSLARLAREADKIRHLDFSEAIAANSAIKEVSQLAETMEAMKRTIRRFLDISHAVAAEQNFDRLLPQLLAETLSASQARAGILYLADGTQLKPAAALTHTGSDLGGALPTIDTLSAGPLLGAALADGIARAGYLQSEDIAALGGCSAGLADANNAIAVPLLNRKAELVGAMLLLCDTGSDDARLSFVKAFAGSAAVSLESKALIKAQKDLFEAFIQLIAAAIDAKSPYTGGHCARVPELTKMLARAACADDGDAYRDFHLSDDDWEALHVAAWLHDCGKVTTPEYVVDKATKLETIHDRIHEVRMRFEVLKRDAEISCLQAEARGEDGTSTRPRLATELRQIDEDFAFVASCNQGGEFMAQEKIARLTTIAARTWMRTLDDRLGISYEEQQRKAGTPAAILPVAEALLADKPEHLFARRPQDRLADDNPWGFRMAVPALLYNRGELYNLAVERGTLSEEERYKINEHIVQTLIMLSQLPFPKHLSQVPEIAGGHHEKMDGSGYPRRLTRTQMSPLARMMAIADIFEALTAIDRPYKKGKTLSEALAIMSRMQGEQHIDPELFALFLRSGVYLDYARRFMQAQQLDLVDIDSLLGSPRPFDHSA</sequence>
<dbReference type="Pfam" id="PF00672">
    <property type="entry name" value="HAMP"/>
    <property type="match status" value="1"/>
</dbReference>
<dbReference type="Proteomes" id="UP000342300">
    <property type="component" value="Unassembled WGS sequence"/>
</dbReference>
<dbReference type="PANTHER" id="PTHR43155">
    <property type="entry name" value="CYCLIC DI-GMP PHOSPHODIESTERASE PA4108-RELATED"/>
    <property type="match status" value="1"/>
</dbReference>
<keyword evidence="1" id="KW-0812">Transmembrane</keyword>
<evidence type="ECO:0000313" key="5">
    <source>
        <dbReference type="Proteomes" id="UP000342300"/>
    </source>
</evidence>